<protein>
    <submittedName>
        <fullName evidence="2">Uncharacterized protein</fullName>
    </submittedName>
</protein>
<dbReference type="RefSeq" id="WP_139514087.1">
    <property type="nucleotide sequence ID" value="NZ_CP040896.1"/>
</dbReference>
<gene>
    <name evidence="2" type="ORF">FHG12_02350</name>
</gene>
<evidence type="ECO:0000256" key="1">
    <source>
        <dbReference type="SAM" id="Phobius"/>
    </source>
</evidence>
<reference evidence="2 3" key="1">
    <citation type="submission" date="2019-06" db="EMBL/GenBank/DDBJ databases">
        <authorList>
            <person name="Srinivasan S."/>
        </authorList>
    </citation>
    <scope>NUCLEOTIDE SEQUENCE [LARGE SCALE GENOMIC DNA]</scope>
    <source>
        <strain evidence="2 3">17J68-5</strain>
    </source>
</reference>
<evidence type="ECO:0000313" key="2">
    <source>
        <dbReference type="EMBL" id="QDA59012.1"/>
    </source>
</evidence>
<keyword evidence="1" id="KW-1133">Transmembrane helix</keyword>
<keyword evidence="1" id="KW-0472">Membrane</keyword>
<dbReference type="AlphaFoldDB" id="A0A5B7ZYU6"/>
<organism evidence="2 3">
    <name type="scientific">Hymenobacter jejuensis</name>
    <dbReference type="NCBI Taxonomy" id="2502781"/>
    <lineage>
        <taxon>Bacteria</taxon>
        <taxon>Pseudomonadati</taxon>
        <taxon>Bacteroidota</taxon>
        <taxon>Cytophagia</taxon>
        <taxon>Cytophagales</taxon>
        <taxon>Hymenobacteraceae</taxon>
        <taxon>Hymenobacter</taxon>
    </lineage>
</organism>
<name>A0A5B7ZYU6_9BACT</name>
<proteinExistence type="predicted"/>
<dbReference type="Proteomes" id="UP000305398">
    <property type="component" value="Chromosome"/>
</dbReference>
<evidence type="ECO:0000313" key="3">
    <source>
        <dbReference type="Proteomes" id="UP000305398"/>
    </source>
</evidence>
<sequence length="81" mass="8401">MPGWLAFLGDATGLKITGKQKALLAAGLLAVTGAALYLSARQHQQELTLCKSLVAQGDSLTAVATTRLTALQPDEALPLVQ</sequence>
<dbReference type="KEGG" id="hyj:FHG12_02350"/>
<keyword evidence="3" id="KW-1185">Reference proteome</keyword>
<dbReference type="EMBL" id="CP040896">
    <property type="protein sequence ID" value="QDA59012.1"/>
    <property type="molecule type" value="Genomic_DNA"/>
</dbReference>
<feature type="transmembrane region" description="Helical" evidence="1">
    <location>
        <begin position="22"/>
        <end position="40"/>
    </location>
</feature>
<accession>A0A5B7ZYU6</accession>
<keyword evidence="1" id="KW-0812">Transmembrane</keyword>